<dbReference type="EMBL" id="SRZB01000005">
    <property type="protein sequence ID" value="TGX99773.1"/>
    <property type="molecule type" value="Genomic_DNA"/>
</dbReference>
<evidence type="ECO:0000313" key="1">
    <source>
        <dbReference type="EMBL" id="TGX99773.1"/>
    </source>
</evidence>
<proteinExistence type="predicted"/>
<comment type="caution">
    <text evidence="1">The sequence shown here is derived from an EMBL/GenBank/DDBJ whole genome shotgun (WGS) entry which is preliminary data.</text>
</comment>
<keyword evidence="2" id="KW-1185">Reference proteome</keyword>
<reference evidence="1" key="1">
    <citation type="submission" date="2019-04" db="EMBL/GenBank/DDBJ databases">
        <title>Microbes associate with the intestines of laboratory mice.</title>
        <authorList>
            <person name="Navarre W."/>
            <person name="Wong E."/>
            <person name="Huang K."/>
            <person name="Tropini C."/>
            <person name="Ng K."/>
            <person name="Yu B."/>
        </authorList>
    </citation>
    <scope>NUCLEOTIDE SEQUENCE</scope>
    <source>
        <strain evidence="1">NM72_1-8</strain>
    </source>
</reference>
<sequence>MKYSAKTKPGMGDPYWYEWSVGQQYIIDMLNPDNNIKCVELQANVKLGLDDVVVTYEGGEKLFVQVKHTRSDNTLTFGDLVSINNTSEDVSHRYSLLGELAQSWIAEKNNYQKTRVCLSTNRKPGIKVSSAGKEKEIKRPALKLFLEELKSKIIYAETFDELEFPEYEAAWNEWKEQLNYIEKAEDKLLFLKCLEIEANQIGLEEIKEDLLQRLQAVFHTKRNIAELLLAKLDHALRGWTTSGRNSSCVTIEDVYTELALDEDMISYNHDLIAAEPFFTSRDTLVDDLEIELKNGNSRVVFLSGIPGTGKTNIVSKISGKRSSIVNIRYYAYEPIDPMKEYLPMDVSKRVKKETFWNELFSQLRRLLKGQLKKYEVPVVNGFMTLEEMREQFFKIASKYAVDNNSIFVIAIDGIDHAARAGYTSETFLASLPNPEYVPSNVKILLAGQPKEAYKNYPLWLYEKSDNLKEIFVPPLQIDDILELVKSKFPEKTLIYQQQLTRLIDKYAQGNTLATIFAVHEAIQHPDPVELEKQLQNRKLGGNIQEYYKTIWDDAKRNMKVPFVDYKMAGVFAFFNEPINAVKLSEVFPHEHISVSGWNNVLKALSPLLIANDDNYTILHNDVRVYLSGIIGRDMDNVQEVYSGLCDYYLNLKEKSRAYYSDIIRYLKLAGRENEFTKVYSADYIISAYVHGVEINELREISQDILEYIISGQPINWEYMRCLAFGYMTIDQIEKSSYEIEDTNFRKSLAPLNIHPYECYVQSESLWNIDILETVIALTKKLYVHGESSRATALFKNWFSKMNILQIYACLEPRNKDKNFLSPDLQSIASNLAECICHSGEVSILQGTRNLFDIDEHFSRHFVMALIENFFVFLSGQQLQNAVSSLEVVFIEPLIVGVKRLIDKNRYDDIKRVENVLHDRLFKGDMGILLSIFMQIVSAPKRWMPEYKEKIWGQIKDIELPDHQYENLMTYYSIYAIVAAYLQPTSRTSIVSAITERYMEKHQHSNRAYFGMYFNNICLIGKWLCAKHTGTELLENAADLKQLMTALFIKKWKPNDRDFETIGLCPYIMKAYIILSRCESHIFRKIVDDICETVFSTNPVNQLLEAGIFYYQNDKERITDWFNEWLSDDGLVWKESIGNRNRIIQDFCVVKEKYDICNLIDMSNALKRASWSVIGYASHKEYSADYLLRWYNKLVEYDDKYIYEYARTVKDISDKMELVGDNRLEYTLNCKIFADLFSGGYSKIKELLQDNHYLAQGFEQPTYFVDGLIGFLKKAQLKESELLSMWAIGMGLLDWRSEDNHAAIHSLQRAIELCAERTANNSVFDRIREYGAAYIDLVSDPIKYIIPDRWCDAKKAEPINAISIEVVKQYLVNDDSINQSELKNSIEILIRRNEMPEEVLNELLIHEFEKETSSIQHNSFLEYLVNKSEAEISDQIICEYLKNILGRDHYYLELDLPELVCWKIHHQGEAYCKAGLEEVIKMQRSWMTAVGHFKEPEIQQEYDYCQLIHWNKVDNVESLFYQILKILILSEDADAAYIALTGLFALLRSDAKYLKNIEDDWEEYHYRAKEWLMMLYELLWYLDYGSRNSLYEIIKRHCKDDDFNVALYANIMLETLWSDRFDGYFIEKKDFFNEISEQGFKKLIKTKRNTPWINSYDCVLEMKERLEKCFGTDFDDLEERTADYASDLSELPELIKLNRSFSSCRVVLDKVNKAFFRVLYKDWESGRWDGVENELARIVLSASEPYTLLITPCHWVGNNGVLFDQVDGFQKLGEDVQKSKIKELLEAGVSNDHMVIAGGVVDYTYKQELMAFMLTYLNISGMKPEYAAYTYERNSRLILQMREDFLEKKHFNISIHHNGIESFKHSNIMCGLSKTALLALGWHIEVGANCMKLLDECGEQIGWFEHYGGSRSGMGNRYHSNQPYMQRWIVQKEKLDKSMREADIPHSVERVVDFCIQDYE</sequence>
<dbReference type="Proteomes" id="UP000307720">
    <property type="component" value="Unassembled WGS sequence"/>
</dbReference>
<protein>
    <submittedName>
        <fullName evidence="1">Uncharacterized protein</fullName>
    </submittedName>
</protein>
<name>A0AC61R3Y3_9FIRM</name>
<organism evidence="1 2">
    <name type="scientific">Hominisplanchenecus murintestinalis</name>
    <dbReference type="NCBI Taxonomy" id="2941517"/>
    <lineage>
        <taxon>Bacteria</taxon>
        <taxon>Bacillati</taxon>
        <taxon>Bacillota</taxon>
        <taxon>Clostridia</taxon>
        <taxon>Lachnospirales</taxon>
        <taxon>Lachnospiraceae</taxon>
        <taxon>Hominisplanchenecus</taxon>
    </lineage>
</organism>
<evidence type="ECO:0000313" key="2">
    <source>
        <dbReference type="Proteomes" id="UP000307720"/>
    </source>
</evidence>
<gene>
    <name evidence="1" type="ORF">E5357_04655</name>
</gene>
<accession>A0AC61R3Y3</accession>